<dbReference type="Pfam" id="PF00528">
    <property type="entry name" value="BPD_transp_1"/>
    <property type="match status" value="1"/>
</dbReference>
<comment type="subcellular location">
    <subcellularLocation>
        <location evidence="1">Cell inner membrane</location>
        <topology evidence="1">Multi-pass membrane protein</topology>
    </subcellularLocation>
    <subcellularLocation>
        <location evidence="9">Cell membrane</location>
        <topology evidence="9">Multi-pass membrane protein</topology>
    </subcellularLocation>
</comment>
<reference evidence="11 12" key="1">
    <citation type="submission" date="2019-10" db="EMBL/GenBank/DDBJ databases">
        <title>Glaciimonas soli sp. nov., a psychrophilic bacterium isolated from the forest soil of a high elevation mountain in Taiwan.</title>
        <authorList>
            <person name="Wang L.-T."/>
            <person name="Shieh W.Y."/>
        </authorList>
    </citation>
    <scope>NUCLEOTIDE SEQUENCE [LARGE SCALE GENOMIC DNA]</scope>
    <source>
        <strain evidence="11 12">GS1</strain>
    </source>
</reference>
<dbReference type="Gene3D" id="1.10.3720.10">
    <property type="entry name" value="MetI-like"/>
    <property type="match status" value="1"/>
</dbReference>
<evidence type="ECO:0000256" key="6">
    <source>
        <dbReference type="ARBA" id="ARBA00022692"/>
    </source>
</evidence>
<sequence>MNFQDILTADTFFLYLGGLWTTLKLLAGCIFIGFLISVPMAVARNSRIVAIKRAVWFFTYVIRGTPLLLQMYLIYYGLSQFSVVRESFAWVALSNPMFCAMAALIINTVGYTTEIFAGAIRGLPYGEIEAAYAYGMSRFTIIRRIILPAALRTSLPAYSNEVIMMLHSTSLVSTITLMDLTGAASKIYSTYYLPFQAFMMAALVYMIVTYVMVRGFRLLEWHYLAYQRPQEVR</sequence>
<dbReference type="GO" id="GO:0043190">
    <property type="term" value="C:ATP-binding cassette (ABC) transporter complex"/>
    <property type="evidence" value="ECO:0007669"/>
    <property type="project" value="InterPro"/>
</dbReference>
<dbReference type="InterPro" id="IPR000515">
    <property type="entry name" value="MetI-like"/>
</dbReference>
<evidence type="ECO:0000313" key="12">
    <source>
        <dbReference type="Proteomes" id="UP000451565"/>
    </source>
</evidence>
<dbReference type="SUPFAM" id="SSF161098">
    <property type="entry name" value="MetI-like"/>
    <property type="match status" value="1"/>
</dbReference>
<dbReference type="Proteomes" id="UP000451565">
    <property type="component" value="Unassembled WGS sequence"/>
</dbReference>
<accession>A0A843YRS8</accession>
<proteinExistence type="inferred from homology"/>
<dbReference type="OrthoDB" id="7026155at2"/>
<dbReference type="GO" id="GO:0006865">
    <property type="term" value="P:amino acid transport"/>
    <property type="evidence" value="ECO:0007669"/>
    <property type="project" value="TreeGrafter"/>
</dbReference>
<feature type="transmembrane region" description="Helical" evidence="9">
    <location>
        <begin position="191"/>
        <end position="213"/>
    </location>
</feature>
<dbReference type="InterPro" id="IPR010065">
    <property type="entry name" value="AA_ABC_transptr_permease_3TM"/>
</dbReference>
<evidence type="ECO:0000259" key="10">
    <source>
        <dbReference type="PROSITE" id="PS50928"/>
    </source>
</evidence>
<evidence type="ECO:0000256" key="1">
    <source>
        <dbReference type="ARBA" id="ARBA00004429"/>
    </source>
</evidence>
<feature type="domain" description="ABC transmembrane type-1" evidence="10">
    <location>
        <begin position="19"/>
        <end position="216"/>
    </location>
</feature>
<keyword evidence="3 9" id="KW-0813">Transport</keyword>
<dbReference type="NCBIfam" id="TIGR01726">
    <property type="entry name" value="HEQRo_perm_3TM"/>
    <property type="match status" value="1"/>
</dbReference>
<evidence type="ECO:0000313" key="11">
    <source>
        <dbReference type="EMBL" id="MQR00223.1"/>
    </source>
</evidence>
<keyword evidence="8 9" id="KW-0472">Membrane</keyword>
<dbReference type="PROSITE" id="PS50928">
    <property type="entry name" value="ABC_TM1"/>
    <property type="match status" value="1"/>
</dbReference>
<evidence type="ECO:0000256" key="4">
    <source>
        <dbReference type="ARBA" id="ARBA00022475"/>
    </source>
</evidence>
<feature type="transmembrane region" description="Helical" evidence="9">
    <location>
        <begin position="54"/>
        <end position="75"/>
    </location>
</feature>
<dbReference type="PANTHER" id="PTHR30614">
    <property type="entry name" value="MEMBRANE COMPONENT OF AMINO ACID ABC TRANSPORTER"/>
    <property type="match status" value="1"/>
</dbReference>
<dbReference type="GO" id="GO:0022857">
    <property type="term" value="F:transmembrane transporter activity"/>
    <property type="evidence" value="ECO:0007669"/>
    <property type="project" value="InterPro"/>
</dbReference>
<comment type="caution">
    <text evidence="11">The sequence shown here is derived from an EMBL/GenBank/DDBJ whole genome shotgun (WGS) entry which is preliminary data.</text>
</comment>
<evidence type="ECO:0000256" key="8">
    <source>
        <dbReference type="ARBA" id="ARBA00023136"/>
    </source>
</evidence>
<dbReference type="PANTHER" id="PTHR30614:SF10">
    <property type="entry name" value="ARGININE ABC TRANSPORTER PERMEASE PROTEIN ARTM"/>
    <property type="match status" value="1"/>
</dbReference>
<dbReference type="EMBL" id="WINI01000002">
    <property type="protein sequence ID" value="MQR00223.1"/>
    <property type="molecule type" value="Genomic_DNA"/>
</dbReference>
<dbReference type="InterPro" id="IPR043429">
    <property type="entry name" value="ArtM/GltK/GlnP/TcyL/YhdX-like"/>
</dbReference>
<keyword evidence="7 9" id="KW-1133">Transmembrane helix</keyword>
<evidence type="ECO:0000256" key="5">
    <source>
        <dbReference type="ARBA" id="ARBA00022519"/>
    </source>
</evidence>
<evidence type="ECO:0000256" key="2">
    <source>
        <dbReference type="ARBA" id="ARBA00010072"/>
    </source>
</evidence>
<name>A0A843YRS8_9BURK</name>
<feature type="transmembrane region" description="Helical" evidence="9">
    <location>
        <begin position="87"/>
        <end position="106"/>
    </location>
</feature>
<dbReference type="CDD" id="cd06261">
    <property type="entry name" value="TM_PBP2"/>
    <property type="match status" value="1"/>
</dbReference>
<feature type="transmembrane region" description="Helical" evidence="9">
    <location>
        <begin position="12"/>
        <end position="42"/>
    </location>
</feature>
<dbReference type="RefSeq" id="WP_153233840.1">
    <property type="nucleotide sequence ID" value="NZ_WINI01000002.1"/>
</dbReference>
<comment type="similarity">
    <text evidence="2">Belongs to the binding-protein-dependent transport system permease family. HisMQ subfamily.</text>
</comment>
<evidence type="ECO:0000256" key="7">
    <source>
        <dbReference type="ARBA" id="ARBA00022989"/>
    </source>
</evidence>
<organism evidence="11 12">
    <name type="scientific">Glaciimonas soli</name>
    <dbReference type="NCBI Taxonomy" id="2590999"/>
    <lineage>
        <taxon>Bacteria</taxon>
        <taxon>Pseudomonadati</taxon>
        <taxon>Pseudomonadota</taxon>
        <taxon>Betaproteobacteria</taxon>
        <taxon>Burkholderiales</taxon>
        <taxon>Oxalobacteraceae</taxon>
        <taxon>Glaciimonas</taxon>
    </lineage>
</organism>
<keyword evidence="6 9" id="KW-0812">Transmembrane</keyword>
<evidence type="ECO:0000256" key="9">
    <source>
        <dbReference type="RuleBase" id="RU363032"/>
    </source>
</evidence>
<keyword evidence="4" id="KW-1003">Cell membrane</keyword>
<protein>
    <submittedName>
        <fullName evidence="11">ABC transporter permease subunit</fullName>
    </submittedName>
</protein>
<keyword evidence="5" id="KW-0997">Cell inner membrane</keyword>
<keyword evidence="12" id="KW-1185">Reference proteome</keyword>
<evidence type="ECO:0000256" key="3">
    <source>
        <dbReference type="ARBA" id="ARBA00022448"/>
    </source>
</evidence>
<dbReference type="InterPro" id="IPR035906">
    <property type="entry name" value="MetI-like_sf"/>
</dbReference>
<dbReference type="AlphaFoldDB" id="A0A843YRS8"/>
<gene>
    <name evidence="11" type="ORF">GEV47_05965</name>
</gene>